<dbReference type="InterPro" id="IPR001680">
    <property type="entry name" value="WD40_rpt"/>
</dbReference>
<dbReference type="InterPro" id="IPR037867">
    <property type="entry name" value="Swd2/WDR82"/>
</dbReference>
<dbReference type="Pfam" id="PF00400">
    <property type="entry name" value="WD40"/>
    <property type="match status" value="2"/>
</dbReference>
<evidence type="ECO:0000256" key="6">
    <source>
        <dbReference type="PROSITE-ProRule" id="PRU00221"/>
    </source>
</evidence>
<keyword evidence="4" id="KW-0677">Repeat</keyword>
<protein>
    <submittedName>
        <fullName evidence="7">COMPASS component SWD2</fullName>
    </submittedName>
</protein>
<gene>
    <name evidence="7" type="ORF">FisN_1Hh613</name>
</gene>
<feature type="repeat" description="WD" evidence="6">
    <location>
        <begin position="109"/>
        <end position="150"/>
    </location>
</feature>
<evidence type="ECO:0000256" key="2">
    <source>
        <dbReference type="ARBA" id="ARBA00005616"/>
    </source>
</evidence>
<sequence>MDFSLPSAPAVGAVIPSRYEATSMCYHEDGKRLFVAYEGGSLLQAIDCTSGSAAKPAFKCEDEQIHCVEATHHEECVLIAGKGSPTVPSNQRSAITYWSLYDNKILRKFRGHTDQITKISMSPADDTFLSSSKDRTVRLWSAQSAGSLAELKLPGDRTSKDPLAAFDSTGLVFAVTAKMAENQGQYLHLYDARNYGVGAFAELKITRDDIEKALQSFVSVSPDQLSTFSQADLTSLQFNTSGNKILAGTDRGMSFVMDGFEGTIQGVFVSTSQRPAVSCFSSDDKTVLVGNEDGSITCWDVETGSMMKRLDGHPGPVQCIASNPKFAQFASACTQTALWTW</sequence>
<dbReference type="GO" id="GO:0003682">
    <property type="term" value="F:chromatin binding"/>
    <property type="evidence" value="ECO:0007669"/>
    <property type="project" value="TreeGrafter"/>
</dbReference>
<evidence type="ECO:0000313" key="7">
    <source>
        <dbReference type="EMBL" id="GAX28596.1"/>
    </source>
</evidence>
<keyword evidence="3 6" id="KW-0853">WD repeat</keyword>
<dbReference type="Proteomes" id="UP000198406">
    <property type="component" value="Unassembled WGS sequence"/>
</dbReference>
<evidence type="ECO:0000256" key="3">
    <source>
        <dbReference type="ARBA" id="ARBA00022574"/>
    </source>
</evidence>
<dbReference type="PANTHER" id="PTHR19861">
    <property type="entry name" value="WD40 REPEAT PROTEIN SWD2"/>
    <property type="match status" value="1"/>
</dbReference>
<feature type="repeat" description="WD" evidence="6">
    <location>
        <begin position="280"/>
        <end position="309"/>
    </location>
</feature>
<proteinExistence type="inferred from homology"/>
<comment type="caution">
    <text evidence="7">The sequence shown here is derived from an EMBL/GenBank/DDBJ whole genome shotgun (WGS) entry which is preliminary data.</text>
</comment>
<keyword evidence="5" id="KW-0539">Nucleus</keyword>
<evidence type="ECO:0000256" key="1">
    <source>
        <dbReference type="ARBA" id="ARBA00004123"/>
    </source>
</evidence>
<evidence type="ECO:0000256" key="5">
    <source>
        <dbReference type="ARBA" id="ARBA00023242"/>
    </source>
</evidence>
<dbReference type="InParanoid" id="A0A1Z5KQL6"/>
<dbReference type="AlphaFoldDB" id="A0A1Z5KQL6"/>
<comment type="similarity">
    <text evidence="2">Belongs to the WD repeat SWD2 family.</text>
</comment>
<dbReference type="SMART" id="SM00320">
    <property type="entry name" value="WD40"/>
    <property type="match status" value="4"/>
</dbReference>
<organism evidence="7 8">
    <name type="scientific">Fistulifera solaris</name>
    <name type="common">Oleaginous diatom</name>
    <dbReference type="NCBI Taxonomy" id="1519565"/>
    <lineage>
        <taxon>Eukaryota</taxon>
        <taxon>Sar</taxon>
        <taxon>Stramenopiles</taxon>
        <taxon>Ochrophyta</taxon>
        <taxon>Bacillariophyta</taxon>
        <taxon>Bacillariophyceae</taxon>
        <taxon>Bacillariophycidae</taxon>
        <taxon>Naviculales</taxon>
        <taxon>Naviculaceae</taxon>
        <taxon>Fistulifera</taxon>
    </lineage>
</organism>
<dbReference type="InterPro" id="IPR036322">
    <property type="entry name" value="WD40_repeat_dom_sf"/>
</dbReference>
<dbReference type="GO" id="GO:0048188">
    <property type="term" value="C:Set1C/COMPASS complex"/>
    <property type="evidence" value="ECO:0007669"/>
    <property type="project" value="TreeGrafter"/>
</dbReference>
<dbReference type="GO" id="GO:0016070">
    <property type="term" value="P:RNA metabolic process"/>
    <property type="evidence" value="ECO:0007669"/>
    <property type="project" value="UniProtKB-ARBA"/>
</dbReference>
<dbReference type="PROSITE" id="PS50082">
    <property type="entry name" value="WD_REPEATS_2"/>
    <property type="match status" value="2"/>
</dbReference>
<dbReference type="PANTHER" id="PTHR19861:SF0">
    <property type="entry name" value="WD REPEAT-CONTAINING PROTEIN 82"/>
    <property type="match status" value="1"/>
</dbReference>
<keyword evidence="8" id="KW-1185">Reference proteome</keyword>
<dbReference type="PROSITE" id="PS50294">
    <property type="entry name" value="WD_REPEATS_REGION"/>
    <property type="match status" value="1"/>
</dbReference>
<dbReference type="Gene3D" id="2.130.10.10">
    <property type="entry name" value="YVTN repeat-like/Quinoprotein amine dehydrogenase"/>
    <property type="match status" value="2"/>
</dbReference>
<name>A0A1Z5KQL6_FISSO</name>
<evidence type="ECO:0000313" key="8">
    <source>
        <dbReference type="Proteomes" id="UP000198406"/>
    </source>
</evidence>
<evidence type="ECO:0000256" key="4">
    <source>
        <dbReference type="ARBA" id="ARBA00022737"/>
    </source>
</evidence>
<reference evidence="7 8" key="1">
    <citation type="journal article" date="2015" name="Plant Cell">
        <title>Oil accumulation by the oleaginous diatom Fistulifera solaris as revealed by the genome and transcriptome.</title>
        <authorList>
            <person name="Tanaka T."/>
            <person name="Maeda Y."/>
            <person name="Veluchamy A."/>
            <person name="Tanaka M."/>
            <person name="Abida H."/>
            <person name="Marechal E."/>
            <person name="Bowler C."/>
            <person name="Muto M."/>
            <person name="Sunaga Y."/>
            <person name="Tanaka M."/>
            <person name="Yoshino T."/>
            <person name="Taniguchi T."/>
            <person name="Fukuda Y."/>
            <person name="Nemoto M."/>
            <person name="Matsumoto M."/>
            <person name="Wong P.S."/>
            <person name="Aburatani S."/>
            <person name="Fujibuchi W."/>
        </authorList>
    </citation>
    <scope>NUCLEOTIDE SEQUENCE [LARGE SCALE GENOMIC DNA]</scope>
    <source>
        <strain evidence="7 8">JPCC DA0580</strain>
    </source>
</reference>
<accession>A0A1Z5KQL6</accession>
<dbReference type="InterPro" id="IPR015943">
    <property type="entry name" value="WD40/YVTN_repeat-like_dom_sf"/>
</dbReference>
<dbReference type="EMBL" id="BDSP01000277">
    <property type="protein sequence ID" value="GAX28596.1"/>
    <property type="molecule type" value="Genomic_DNA"/>
</dbReference>
<dbReference type="OrthoDB" id="27537at2759"/>
<comment type="subcellular location">
    <subcellularLocation>
        <location evidence="1">Nucleus</location>
    </subcellularLocation>
</comment>
<dbReference type="SUPFAM" id="SSF50978">
    <property type="entry name" value="WD40 repeat-like"/>
    <property type="match status" value="1"/>
</dbReference>